<reference evidence="2" key="2">
    <citation type="submission" date="2022-10" db="EMBL/GenBank/DDBJ databases">
        <authorList>
            <consortium name="ENA_rothamsted_submissions"/>
            <consortium name="culmorum"/>
            <person name="King R."/>
        </authorList>
    </citation>
    <scope>NUCLEOTIDE SEQUENCE</scope>
</reference>
<dbReference type="EMBL" id="OU896710">
    <property type="protein sequence ID" value="CAG9820680.1"/>
    <property type="molecule type" value="Genomic_DNA"/>
</dbReference>
<evidence type="ECO:0000256" key="1">
    <source>
        <dbReference type="SAM" id="MobiDB-lite"/>
    </source>
</evidence>
<protein>
    <submittedName>
        <fullName evidence="2">Uncharacterized protein</fullName>
    </submittedName>
</protein>
<accession>A0A9N9SFM5</accession>
<sequence>MREMIELGQQGSNNTKETEEGWQKVKTRTRKFVVGLDEDVAGVRAEPKLHFTRLQPHTKPEDPVNLLKPRFSEVKCEIHPSRFPDSYTYMKVTMSQDNFKRHENERHSLIEP</sequence>
<reference evidence="2" key="1">
    <citation type="submission" date="2022-01" db="EMBL/GenBank/DDBJ databases">
        <authorList>
            <person name="King R."/>
        </authorList>
    </citation>
    <scope>NUCLEOTIDE SEQUENCE</scope>
</reference>
<proteinExistence type="predicted"/>
<dbReference type="OrthoDB" id="6764310at2759"/>
<feature type="region of interest" description="Disordered" evidence="1">
    <location>
        <begin position="1"/>
        <end position="23"/>
    </location>
</feature>
<evidence type="ECO:0000313" key="3">
    <source>
        <dbReference type="Proteomes" id="UP001153737"/>
    </source>
</evidence>
<dbReference type="Proteomes" id="UP001153737">
    <property type="component" value="Chromosome 4"/>
</dbReference>
<name>A0A9N9SFM5_PHACE</name>
<evidence type="ECO:0000313" key="2">
    <source>
        <dbReference type="EMBL" id="CAG9820680.1"/>
    </source>
</evidence>
<dbReference type="AlphaFoldDB" id="A0A9N9SFM5"/>
<gene>
    <name evidence="2" type="ORF">PHAECO_LOCUS7841</name>
</gene>
<organism evidence="2 3">
    <name type="scientific">Phaedon cochleariae</name>
    <name type="common">Mustard beetle</name>
    <dbReference type="NCBI Taxonomy" id="80249"/>
    <lineage>
        <taxon>Eukaryota</taxon>
        <taxon>Metazoa</taxon>
        <taxon>Ecdysozoa</taxon>
        <taxon>Arthropoda</taxon>
        <taxon>Hexapoda</taxon>
        <taxon>Insecta</taxon>
        <taxon>Pterygota</taxon>
        <taxon>Neoptera</taxon>
        <taxon>Endopterygota</taxon>
        <taxon>Coleoptera</taxon>
        <taxon>Polyphaga</taxon>
        <taxon>Cucujiformia</taxon>
        <taxon>Chrysomeloidea</taxon>
        <taxon>Chrysomelidae</taxon>
        <taxon>Chrysomelinae</taxon>
        <taxon>Chrysomelini</taxon>
        <taxon>Phaedon</taxon>
    </lineage>
</organism>
<keyword evidence="3" id="KW-1185">Reference proteome</keyword>